<dbReference type="Pfam" id="PF14497">
    <property type="entry name" value="GST_C_3"/>
    <property type="match status" value="1"/>
</dbReference>
<dbReference type="InterPro" id="IPR010987">
    <property type="entry name" value="Glutathione-S-Trfase_C-like"/>
</dbReference>
<protein>
    <recommendedName>
        <fullName evidence="5">Glutathione S-transferase</fullName>
    </recommendedName>
</protein>
<dbReference type="SUPFAM" id="SSF47616">
    <property type="entry name" value="GST C-terminal domain-like"/>
    <property type="match status" value="1"/>
</dbReference>
<dbReference type="InterPro" id="IPR004045">
    <property type="entry name" value="Glutathione_S-Trfase_N"/>
</dbReference>
<dbReference type="EMBL" id="KQ245459">
    <property type="protein sequence ID" value="KNC73562.1"/>
    <property type="molecule type" value="Genomic_DNA"/>
</dbReference>
<feature type="domain" description="GST N-terminal" evidence="1">
    <location>
        <begin position="1"/>
        <end position="24"/>
    </location>
</feature>
<accession>A0A0L0FA30</accession>
<dbReference type="Proteomes" id="UP000054560">
    <property type="component" value="Unassembled WGS sequence"/>
</dbReference>
<dbReference type="OrthoDB" id="414243at2759"/>
<name>A0A0L0FA30_9EUKA</name>
<evidence type="ECO:0000313" key="3">
    <source>
        <dbReference type="EMBL" id="KNC73562.1"/>
    </source>
</evidence>
<dbReference type="PANTHER" id="PTHR11571:SF150">
    <property type="entry name" value="GLUTATHIONE S-TRANSFERASE"/>
    <property type="match status" value="1"/>
</dbReference>
<evidence type="ECO:0000259" key="2">
    <source>
        <dbReference type="PROSITE" id="PS50405"/>
    </source>
</evidence>
<gene>
    <name evidence="3" type="ORF">SARC_13880</name>
</gene>
<dbReference type="GO" id="GO:0004364">
    <property type="term" value="F:glutathione transferase activity"/>
    <property type="evidence" value="ECO:0007669"/>
    <property type="project" value="TreeGrafter"/>
</dbReference>
<dbReference type="PROSITE" id="PS50405">
    <property type="entry name" value="GST_CTER"/>
    <property type="match status" value="1"/>
</dbReference>
<dbReference type="InterPro" id="IPR050213">
    <property type="entry name" value="GST_superfamily"/>
</dbReference>
<feature type="domain" description="GST C-terminal" evidence="2">
    <location>
        <begin position="27"/>
        <end position="159"/>
    </location>
</feature>
<dbReference type="STRING" id="667725.A0A0L0FA30"/>
<evidence type="ECO:0000313" key="4">
    <source>
        <dbReference type="Proteomes" id="UP000054560"/>
    </source>
</evidence>
<keyword evidence="4" id="KW-1185">Reference proteome</keyword>
<evidence type="ECO:0008006" key="5">
    <source>
        <dbReference type="Google" id="ProtNLM"/>
    </source>
</evidence>
<evidence type="ECO:0000259" key="1">
    <source>
        <dbReference type="PROSITE" id="PS50404"/>
    </source>
</evidence>
<dbReference type="PANTHER" id="PTHR11571">
    <property type="entry name" value="GLUTATHIONE S-TRANSFERASE"/>
    <property type="match status" value="1"/>
</dbReference>
<dbReference type="InterPro" id="IPR036282">
    <property type="entry name" value="Glutathione-S-Trfase_C_sf"/>
</dbReference>
<dbReference type="GO" id="GO:0006749">
    <property type="term" value="P:glutathione metabolic process"/>
    <property type="evidence" value="ECO:0007669"/>
    <property type="project" value="TreeGrafter"/>
</dbReference>
<proteinExistence type="predicted"/>
<dbReference type="PROSITE" id="PS50404">
    <property type="entry name" value="GST_NTER"/>
    <property type="match status" value="1"/>
</dbReference>
<dbReference type="GeneID" id="25914384"/>
<dbReference type="InterPro" id="IPR004046">
    <property type="entry name" value="GST_C"/>
</dbReference>
<sequence length="177" mass="19615">MDGLKLSQSGAIVRYLAAKHGMDGSPDVYHKTQCDIIAECLRDYKADAYGAWEYWLGPDPSPERLTKLQASNGRFLPRFERQLKRNREEDGYIGGFLVGPKLTYADVYASEVLEEVVAAIPEALSAYPLTAALLEQTRAHPGIAAFLSGKDGHRKMINAAEKDIITYRANVDRALGR</sequence>
<reference evidence="3 4" key="1">
    <citation type="submission" date="2011-02" db="EMBL/GenBank/DDBJ databases">
        <title>The Genome Sequence of Sphaeroforma arctica JP610.</title>
        <authorList>
            <consortium name="The Broad Institute Genome Sequencing Platform"/>
            <person name="Russ C."/>
            <person name="Cuomo C."/>
            <person name="Young S.K."/>
            <person name="Zeng Q."/>
            <person name="Gargeya S."/>
            <person name="Alvarado L."/>
            <person name="Berlin A."/>
            <person name="Chapman S.B."/>
            <person name="Chen Z."/>
            <person name="Freedman E."/>
            <person name="Gellesch M."/>
            <person name="Goldberg J."/>
            <person name="Griggs A."/>
            <person name="Gujja S."/>
            <person name="Heilman E."/>
            <person name="Heiman D."/>
            <person name="Howarth C."/>
            <person name="Mehta T."/>
            <person name="Neiman D."/>
            <person name="Pearson M."/>
            <person name="Roberts A."/>
            <person name="Saif S."/>
            <person name="Shea T."/>
            <person name="Shenoy N."/>
            <person name="Sisk P."/>
            <person name="Stolte C."/>
            <person name="Sykes S."/>
            <person name="White J."/>
            <person name="Yandava C."/>
            <person name="Burger G."/>
            <person name="Gray M.W."/>
            <person name="Holland P.W.H."/>
            <person name="King N."/>
            <person name="Lang F.B.F."/>
            <person name="Roger A.J."/>
            <person name="Ruiz-Trillo I."/>
            <person name="Haas B."/>
            <person name="Nusbaum C."/>
            <person name="Birren B."/>
        </authorList>
    </citation>
    <scope>NUCLEOTIDE SEQUENCE [LARGE SCALE GENOMIC DNA]</scope>
    <source>
        <strain evidence="3 4">JP610</strain>
    </source>
</reference>
<organism evidence="3 4">
    <name type="scientific">Sphaeroforma arctica JP610</name>
    <dbReference type="NCBI Taxonomy" id="667725"/>
    <lineage>
        <taxon>Eukaryota</taxon>
        <taxon>Ichthyosporea</taxon>
        <taxon>Ichthyophonida</taxon>
        <taxon>Sphaeroforma</taxon>
    </lineage>
</organism>
<dbReference type="AlphaFoldDB" id="A0A0L0FA30"/>
<dbReference type="Gene3D" id="1.20.1050.130">
    <property type="match status" value="1"/>
</dbReference>
<dbReference type="RefSeq" id="XP_014147464.1">
    <property type="nucleotide sequence ID" value="XM_014291989.1"/>
</dbReference>